<feature type="region of interest" description="Disordered" evidence="1">
    <location>
        <begin position="56"/>
        <end position="96"/>
    </location>
</feature>
<evidence type="ECO:0000313" key="2">
    <source>
        <dbReference type="EMBL" id="KAK6342968.1"/>
    </source>
</evidence>
<evidence type="ECO:0000313" key="3">
    <source>
        <dbReference type="Proteomes" id="UP001313282"/>
    </source>
</evidence>
<feature type="compositionally biased region" description="Basic and acidic residues" evidence="1">
    <location>
        <begin position="56"/>
        <end position="67"/>
    </location>
</feature>
<evidence type="ECO:0000256" key="1">
    <source>
        <dbReference type="SAM" id="MobiDB-lite"/>
    </source>
</evidence>
<proteinExistence type="predicted"/>
<organism evidence="2 3">
    <name type="scientific">Orbilia javanica</name>
    <dbReference type="NCBI Taxonomy" id="47235"/>
    <lineage>
        <taxon>Eukaryota</taxon>
        <taxon>Fungi</taxon>
        <taxon>Dikarya</taxon>
        <taxon>Ascomycota</taxon>
        <taxon>Pezizomycotina</taxon>
        <taxon>Orbiliomycetes</taxon>
        <taxon>Orbiliales</taxon>
        <taxon>Orbiliaceae</taxon>
        <taxon>Orbilia</taxon>
    </lineage>
</organism>
<gene>
    <name evidence="2" type="ORF">TWF718_008348</name>
</gene>
<comment type="caution">
    <text evidence="2">The sequence shown here is derived from an EMBL/GenBank/DDBJ whole genome shotgun (WGS) entry which is preliminary data.</text>
</comment>
<dbReference type="EMBL" id="JAVHNR010000005">
    <property type="protein sequence ID" value="KAK6342968.1"/>
    <property type="molecule type" value="Genomic_DNA"/>
</dbReference>
<protein>
    <submittedName>
        <fullName evidence="2">Uncharacterized protein</fullName>
    </submittedName>
</protein>
<keyword evidence="3" id="KW-1185">Reference proteome</keyword>
<sequence length="136" mass="15598">MLELVQFNSISQKQLNRQAAAVRTGTSAYTLKRNNEWMNEIERGGGEEEWIWSGNKEEAGMSTRCEEPSESGPDEQSRHNPGTEKDGWPSVPYLNNRGTYAEQRNQTCVRRSIVWYVLSIIFPPECRIYVTLNAVK</sequence>
<dbReference type="AlphaFoldDB" id="A0AAN8NU24"/>
<feature type="compositionally biased region" description="Basic and acidic residues" evidence="1">
    <location>
        <begin position="75"/>
        <end position="87"/>
    </location>
</feature>
<reference evidence="2 3" key="1">
    <citation type="submission" date="2019-10" db="EMBL/GenBank/DDBJ databases">
        <authorList>
            <person name="Palmer J.M."/>
        </authorList>
    </citation>
    <scope>NUCLEOTIDE SEQUENCE [LARGE SCALE GENOMIC DNA]</scope>
    <source>
        <strain evidence="2 3">TWF718</strain>
    </source>
</reference>
<accession>A0AAN8NU24</accession>
<name>A0AAN8NU24_9PEZI</name>
<dbReference type="Proteomes" id="UP001313282">
    <property type="component" value="Unassembled WGS sequence"/>
</dbReference>